<reference evidence="3" key="1">
    <citation type="submission" date="2010-08" db="EMBL/GenBank/DDBJ databases">
        <authorList>
            <consortium name="Caenorhabditis japonica Sequencing Consortium"/>
            <person name="Wilson R.K."/>
        </authorList>
    </citation>
    <scope>NUCLEOTIDE SEQUENCE [LARGE SCALE GENOMIC DNA]</scope>
    <source>
        <strain evidence="3">DF5081</strain>
    </source>
</reference>
<protein>
    <submittedName>
        <fullName evidence="2">Uncharacterized protein</fullName>
    </submittedName>
</protein>
<sequence>MSHTVYKIPFGPVTEFFANRPNGEELVDIESPRRGRGRPPAAAVDSDATGDDEPKPKRGRGRPSSGLVSAKSTPSGKKRGRPAKKAAATEEKVDAGSSGDETEQAVERQSEQQEEEADD</sequence>
<dbReference type="InterPro" id="IPR017956">
    <property type="entry name" value="AT_hook_DNA-bd_motif"/>
</dbReference>
<accession>A0A8R1E3P0</accession>
<evidence type="ECO:0000313" key="2">
    <source>
        <dbReference type="EnsemblMetazoa" id="CJA20765b.1"/>
    </source>
</evidence>
<keyword evidence="3" id="KW-1185">Reference proteome</keyword>
<organism evidence="2 3">
    <name type="scientific">Caenorhabditis japonica</name>
    <dbReference type="NCBI Taxonomy" id="281687"/>
    <lineage>
        <taxon>Eukaryota</taxon>
        <taxon>Metazoa</taxon>
        <taxon>Ecdysozoa</taxon>
        <taxon>Nematoda</taxon>
        <taxon>Chromadorea</taxon>
        <taxon>Rhabditida</taxon>
        <taxon>Rhabditina</taxon>
        <taxon>Rhabditomorpha</taxon>
        <taxon>Rhabditoidea</taxon>
        <taxon>Rhabditidae</taxon>
        <taxon>Peloderinae</taxon>
        <taxon>Caenorhabditis</taxon>
    </lineage>
</organism>
<dbReference type="Proteomes" id="UP000005237">
    <property type="component" value="Unassembled WGS sequence"/>
</dbReference>
<proteinExistence type="predicted"/>
<dbReference type="SMART" id="SM00384">
    <property type="entry name" value="AT_hook"/>
    <property type="match status" value="3"/>
</dbReference>
<evidence type="ECO:0000313" key="3">
    <source>
        <dbReference type="Proteomes" id="UP000005237"/>
    </source>
</evidence>
<evidence type="ECO:0000256" key="1">
    <source>
        <dbReference type="SAM" id="MobiDB-lite"/>
    </source>
</evidence>
<dbReference type="AlphaFoldDB" id="A0A8R1E3P0"/>
<reference evidence="2" key="2">
    <citation type="submission" date="2022-06" db="UniProtKB">
        <authorList>
            <consortium name="EnsemblMetazoa"/>
        </authorList>
    </citation>
    <scope>IDENTIFICATION</scope>
    <source>
        <strain evidence="2">DF5081</strain>
    </source>
</reference>
<feature type="region of interest" description="Disordered" evidence="1">
    <location>
        <begin position="1"/>
        <end position="119"/>
    </location>
</feature>
<dbReference type="EnsemblMetazoa" id="CJA20765b.1">
    <property type="protein sequence ID" value="CJA20765b.1"/>
    <property type="gene ID" value="WBGene00176337"/>
</dbReference>
<name>A0A8R1E3P0_CAEJA</name>
<dbReference type="Pfam" id="PF02178">
    <property type="entry name" value="AT_hook"/>
    <property type="match status" value="2"/>
</dbReference>
<feature type="compositionally biased region" description="Polar residues" evidence="1">
    <location>
        <begin position="66"/>
        <end position="75"/>
    </location>
</feature>
<dbReference type="PRINTS" id="PR00929">
    <property type="entry name" value="ATHOOK"/>
</dbReference>
<dbReference type="GO" id="GO:0003677">
    <property type="term" value="F:DNA binding"/>
    <property type="evidence" value="ECO:0007669"/>
    <property type="project" value="InterPro"/>
</dbReference>